<keyword evidence="1" id="KW-0472">Membrane</keyword>
<evidence type="ECO:0000313" key="3">
    <source>
        <dbReference type="EMBL" id="KZD01546.1"/>
    </source>
</evidence>
<dbReference type="PANTHER" id="PTHR30189">
    <property type="entry name" value="LPS-ASSEMBLY PROTEIN"/>
    <property type="match status" value="1"/>
</dbReference>
<keyword evidence="1" id="KW-0732">Signal</keyword>
<dbReference type="RefSeq" id="WP_067559663.1">
    <property type="nucleotide sequence ID" value="NZ_LPXN01000156.1"/>
</dbReference>
<comment type="subunit">
    <text evidence="1">Component of the lipopolysaccharide transport and assembly complex.</text>
</comment>
<feature type="chain" id="PRO_5009000411" description="LPS-assembly protein LptD" evidence="1">
    <location>
        <begin position="25"/>
        <end position="730"/>
    </location>
</feature>
<dbReference type="Gene3D" id="2.60.450.10">
    <property type="entry name" value="Lipopolysaccharide (LPS) transport protein A like domain"/>
    <property type="match status" value="1"/>
</dbReference>
<proteinExistence type="inferred from homology"/>
<dbReference type="EMBL" id="LPXN01000156">
    <property type="protein sequence ID" value="KZD01546.1"/>
    <property type="molecule type" value="Genomic_DNA"/>
</dbReference>
<reference evidence="3 4" key="1">
    <citation type="submission" date="2015-12" db="EMBL/GenBank/DDBJ databases">
        <title>Genome sequence of Oceanibaculum pacificum MCCC 1A02656.</title>
        <authorList>
            <person name="Lu L."/>
            <person name="Lai Q."/>
            <person name="Shao Z."/>
            <person name="Qian P."/>
        </authorList>
    </citation>
    <scope>NUCLEOTIDE SEQUENCE [LARGE SCALE GENOMIC DNA]</scope>
    <source>
        <strain evidence="3 4">MCCC 1A02656</strain>
    </source>
</reference>
<organism evidence="3 4">
    <name type="scientific">Oceanibaculum pacificum</name>
    <dbReference type="NCBI Taxonomy" id="580166"/>
    <lineage>
        <taxon>Bacteria</taxon>
        <taxon>Pseudomonadati</taxon>
        <taxon>Pseudomonadota</taxon>
        <taxon>Alphaproteobacteria</taxon>
        <taxon>Rhodospirillales</taxon>
        <taxon>Oceanibaculaceae</taxon>
        <taxon>Oceanibaculum</taxon>
    </lineage>
</organism>
<evidence type="ECO:0000313" key="4">
    <source>
        <dbReference type="Proteomes" id="UP000076400"/>
    </source>
</evidence>
<comment type="caution">
    <text evidence="3">The sequence shown here is derived from an EMBL/GenBank/DDBJ whole genome shotgun (WGS) entry which is preliminary data.</text>
</comment>
<comment type="similarity">
    <text evidence="1">Belongs to the LptD family.</text>
</comment>
<accession>A0A154VJR4</accession>
<keyword evidence="4" id="KW-1185">Reference proteome</keyword>
<sequence length="730" mass="81690" precursor="true">MLQHLLFPLALLLGLATLTAPLLAQQSGPAQENRQDPPVLLTADEVDYDEELMLVTARGNVEVAQANRVVTADLVTYNQKTDTVTATGNVVLLEPTGEVVFADYAELQGDMKDGFIDQLRLLLTDNSRLAANNARRIGGTRKEMSRAVYSPCDLCKTDPTRAPLWQLKAREVIHDEEAKDLIYHDAVMEIFGVPIAYTPYFSHPDPTVERRSGVLPPRIGYSDNLGAVLGVPYYYTFSPQSDMTLEPVYMSEEGSLLLGEYRQRFSNGEITLGGSVALVEEREAGRRTGDKATQGHIDSSGVFHLNERWRAGFDIEHVSNRTYLERYDLQTKDILTSRLYAERFTPNAYTSIASYRFQGLRFFDVDEETPLVAPYVQHRVMTPGFSDLGGYFTLDTTALSLTRDVGVDSHRASVVSGYHLPYYAPSGEILSLTATLQTDVYQTQDLVDPLNPNRNYDGTAGRVFPQLALGWRYPFVRNSGSVQQLIEPIANVVISPNGSNPDDISNEDSQALIFDSTNLFSLNRFAGVDRVSSGTRFDYGMNFGLYGDRGGSTTLFLGQSYRLREDDTYEIGTGLEDNKSDYVGRLQVSPNQYLDMVYRFRLDSETLDFNRNELSLYAGPSDFRVNLNYVKLPLQAATAQFGDREELSGGFIAQLDRYWRFGTRAVRELGDDAGMRDIRATLAYADECFLLGVTYRREFTNDIGLEPDNAIYFRVEFKNLGALGDNDGVF</sequence>
<comment type="function">
    <text evidence="1">Involved in the assembly of lipopolysaccharide (LPS) at the surface of the outer membrane.</text>
</comment>
<evidence type="ECO:0000259" key="2">
    <source>
        <dbReference type="Pfam" id="PF04453"/>
    </source>
</evidence>
<dbReference type="OrthoDB" id="9760225at2"/>
<comment type="caution">
    <text evidence="1">Lacks conserved residue(s) required for the propagation of feature annotation.</text>
</comment>
<dbReference type="InterPro" id="IPR007543">
    <property type="entry name" value="LptD_C"/>
</dbReference>
<feature type="domain" description="LptD C-terminal" evidence="2">
    <location>
        <begin position="295"/>
        <end position="659"/>
    </location>
</feature>
<evidence type="ECO:0000256" key="1">
    <source>
        <dbReference type="HAMAP-Rule" id="MF_01411"/>
    </source>
</evidence>
<feature type="signal peptide" evidence="1">
    <location>
        <begin position="1"/>
        <end position="24"/>
    </location>
</feature>
<name>A0A154VJR4_9PROT</name>
<dbReference type="STRING" id="580166.AUP43_13780"/>
<dbReference type="PANTHER" id="PTHR30189:SF1">
    <property type="entry name" value="LPS-ASSEMBLY PROTEIN LPTD"/>
    <property type="match status" value="1"/>
</dbReference>
<gene>
    <name evidence="1" type="primary">lptD</name>
    <name evidence="3" type="ORF">AUP43_13780</name>
</gene>
<dbReference type="GO" id="GO:0015920">
    <property type="term" value="P:lipopolysaccharide transport"/>
    <property type="evidence" value="ECO:0007669"/>
    <property type="project" value="InterPro"/>
</dbReference>
<comment type="subcellular location">
    <subcellularLocation>
        <location evidence="1">Cell outer membrane</location>
    </subcellularLocation>
</comment>
<protein>
    <recommendedName>
        <fullName evidence="1">LPS-assembly protein LptD</fullName>
    </recommendedName>
</protein>
<dbReference type="InterPro" id="IPR050218">
    <property type="entry name" value="LptD"/>
</dbReference>
<dbReference type="Proteomes" id="UP000076400">
    <property type="component" value="Unassembled WGS sequence"/>
</dbReference>
<dbReference type="Pfam" id="PF04453">
    <property type="entry name" value="LptD"/>
    <property type="match status" value="1"/>
</dbReference>
<dbReference type="HAMAP" id="MF_01411">
    <property type="entry name" value="LPS_assembly_LptD"/>
    <property type="match status" value="1"/>
</dbReference>
<dbReference type="InterPro" id="IPR020889">
    <property type="entry name" value="LipoPS_assembly_LptD"/>
</dbReference>
<keyword evidence="1" id="KW-0998">Cell outer membrane</keyword>
<dbReference type="GO" id="GO:0043165">
    <property type="term" value="P:Gram-negative-bacterium-type cell outer membrane assembly"/>
    <property type="evidence" value="ECO:0007669"/>
    <property type="project" value="UniProtKB-UniRule"/>
</dbReference>
<dbReference type="AlphaFoldDB" id="A0A154VJR4"/>
<dbReference type="GO" id="GO:1990351">
    <property type="term" value="C:transporter complex"/>
    <property type="evidence" value="ECO:0007669"/>
    <property type="project" value="TreeGrafter"/>
</dbReference>
<dbReference type="GO" id="GO:0009279">
    <property type="term" value="C:cell outer membrane"/>
    <property type="evidence" value="ECO:0007669"/>
    <property type="project" value="UniProtKB-SubCell"/>
</dbReference>